<reference evidence="2" key="1">
    <citation type="journal article" date="2023" name="Science">
        <title>Genome structures resolve the early diversification of teleost fishes.</title>
        <authorList>
            <person name="Parey E."/>
            <person name="Louis A."/>
            <person name="Montfort J."/>
            <person name="Bouchez O."/>
            <person name="Roques C."/>
            <person name="Iampietro C."/>
            <person name="Lluch J."/>
            <person name="Castinel A."/>
            <person name="Donnadieu C."/>
            <person name="Desvignes T."/>
            <person name="Floi Bucao C."/>
            <person name="Jouanno E."/>
            <person name="Wen M."/>
            <person name="Mejri S."/>
            <person name="Dirks R."/>
            <person name="Jansen H."/>
            <person name="Henkel C."/>
            <person name="Chen W.J."/>
            <person name="Zahm M."/>
            <person name="Cabau C."/>
            <person name="Klopp C."/>
            <person name="Thompson A.W."/>
            <person name="Robinson-Rechavi M."/>
            <person name="Braasch I."/>
            <person name="Lecointre G."/>
            <person name="Bobe J."/>
            <person name="Postlethwait J.H."/>
            <person name="Berthelot C."/>
            <person name="Roest Crollius H."/>
            <person name="Guiguen Y."/>
        </authorList>
    </citation>
    <scope>NUCLEOTIDE SEQUENCE</scope>
    <source>
        <strain evidence="2">WJC10195</strain>
    </source>
</reference>
<accession>A0A9Q1F8L9</accession>
<organism evidence="2 3">
    <name type="scientific">Synaphobranchus kaupii</name>
    <name type="common">Kaup's arrowtooth eel</name>
    <dbReference type="NCBI Taxonomy" id="118154"/>
    <lineage>
        <taxon>Eukaryota</taxon>
        <taxon>Metazoa</taxon>
        <taxon>Chordata</taxon>
        <taxon>Craniata</taxon>
        <taxon>Vertebrata</taxon>
        <taxon>Euteleostomi</taxon>
        <taxon>Actinopterygii</taxon>
        <taxon>Neopterygii</taxon>
        <taxon>Teleostei</taxon>
        <taxon>Anguilliformes</taxon>
        <taxon>Synaphobranchidae</taxon>
        <taxon>Synaphobranchus</taxon>
    </lineage>
</organism>
<evidence type="ECO:0000256" key="1">
    <source>
        <dbReference type="SAM" id="MobiDB-lite"/>
    </source>
</evidence>
<feature type="region of interest" description="Disordered" evidence="1">
    <location>
        <begin position="16"/>
        <end position="95"/>
    </location>
</feature>
<evidence type="ECO:0000313" key="3">
    <source>
        <dbReference type="Proteomes" id="UP001152622"/>
    </source>
</evidence>
<dbReference type="AlphaFoldDB" id="A0A9Q1F8L9"/>
<gene>
    <name evidence="2" type="ORF">SKAU_G00208870</name>
</gene>
<evidence type="ECO:0000313" key="2">
    <source>
        <dbReference type="EMBL" id="KAJ8353320.1"/>
    </source>
</evidence>
<sequence>MLHLPPSEYRWLSPAVARSSPGGECGALPNAIGSSGPSSSMDNSGSAQTARGPVAEHSQAHKPRLNSGPLSPDTGGSAAAALGSAAGLPDRPAKGKVPTSVLELAIVAEEVGGMLVISPGIQLASELPAVTLLASVLAVCSDG</sequence>
<feature type="compositionally biased region" description="Low complexity" evidence="1">
    <location>
        <begin position="75"/>
        <end position="88"/>
    </location>
</feature>
<keyword evidence="3" id="KW-1185">Reference proteome</keyword>
<feature type="compositionally biased region" description="Low complexity" evidence="1">
    <location>
        <begin position="33"/>
        <end position="46"/>
    </location>
</feature>
<dbReference type="Proteomes" id="UP001152622">
    <property type="component" value="Chromosome 7"/>
</dbReference>
<proteinExistence type="predicted"/>
<protein>
    <submittedName>
        <fullName evidence="2">Uncharacterized protein</fullName>
    </submittedName>
</protein>
<comment type="caution">
    <text evidence="2">The sequence shown here is derived from an EMBL/GenBank/DDBJ whole genome shotgun (WGS) entry which is preliminary data.</text>
</comment>
<dbReference type="EMBL" id="JAINUF010000007">
    <property type="protein sequence ID" value="KAJ8353320.1"/>
    <property type="molecule type" value="Genomic_DNA"/>
</dbReference>
<name>A0A9Q1F8L9_SYNKA</name>